<comment type="similarity">
    <text evidence="1">Belongs to the isochorismatase family.</text>
</comment>
<keyword evidence="4" id="KW-1185">Reference proteome</keyword>
<proteinExistence type="inferred from homology"/>
<evidence type="ECO:0000256" key="1">
    <source>
        <dbReference type="ARBA" id="ARBA00006336"/>
    </source>
</evidence>
<evidence type="ECO:0000313" key="4">
    <source>
        <dbReference type="Proteomes" id="UP001465976"/>
    </source>
</evidence>
<comment type="caution">
    <text evidence="3">The sequence shown here is derived from an EMBL/GenBank/DDBJ whole genome shotgun (WGS) entry which is preliminary data.</text>
</comment>
<evidence type="ECO:0000259" key="2">
    <source>
        <dbReference type="Pfam" id="PF00857"/>
    </source>
</evidence>
<dbReference type="SUPFAM" id="SSF52499">
    <property type="entry name" value="Isochorismatase-like hydrolases"/>
    <property type="match status" value="1"/>
</dbReference>
<organism evidence="3 4">
    <name type="scientific">Marasmius crinis-equi</name>
    <dbReference type="NCBI Taxonomy" id="585013"/>
    <lineage>
        <taxon>Eukaryota</taxon>
        <taxon>Fungi</taxon>
        <taxon>Dikarya</taxon>
        <taxon>Basidiomycota</taxon>
        <taxon>Agaricomycotina</taxon>
        <taxon>Agaricomycetes</taxon>
        <taxon>Agaricomycetidae</taxon>
        <taxon>Agaricales</taxon>
        <taxon>Marasmiineae</taxon>
        <taxon>Marasmiaceae</taxon>
        <taxon>Marasmius</taxon>
    </lineage>
</organism>
<dbReference type="InterPro" id="IPR053152">
    <property type="entry name" value="Hydrolase_YcaC-like"/>
</dbReference>
<feature type="domain" description="Isochorismatase-like" evidence="2">
    <location>
        <begin position="15"/>
        <end position="164"/>
    </location>
</feature>
<reference evidence="3 4" key="1">
    <citation type="submission" date="2024-02" db="EMBL/GenBank/DDBJ databases">
        <title>A draft genome for the cacao thread blight pathogen Marasmius crinis-equi.</title>
        <authorList>
            <person name="Cohen S.P."/>
            <person name="Baruah I.K."/>
            <person name="Amoako-Attah I."/>
            <person name="Bukari Y."/>
            <person name="Meinhardt L.W."/>
            <person name="Bailey B.A."/>
        </authorList>
    </citation>
    <scope>NUCLEOTIDE SEQUENCE [LARGE SCALE GENOMIC DNA]</scope>
    <source>
        <strain evidence="3 4">GH-76</strain>
    </source>
</reference>
<accession>A0ABR3FF28</accession>
<dbReference type="InterPro" id="IPR036380">
    <property type="entry name" value="Isochorismatase-like_sf"/>
</dbReference>
<feature type="non-terminal residue" evidence="3">
    <location>
        <position position="1"/>
    </location>
</feature>
<dbReference type="Pfam" id="PF00857">
    <property type="entry name" value="Isochorismatase"/>
    <property type="match status" value="1"/>
</dbReference>
<name>A0ABR3FF28_9AGAR</name>
<protein>
    <recommendedName>
        <fullName evidence="2">Isochorismatase-like domain-containing protein</fullName>
    </recommendedName>
</protein>
<dbReference type="PANTHER" id="PTHR43559:SF3">
    <property type="entry name" value="HYDROLASE YCAC-RELATED"/>
    <property type="match status" value="1"/>
</dbReference>
<evidence type="ECO:0000313" key="3">
    <source>
        <dbReference type="EMBL" id="KAL0573907.1"/>
    </source>
</evidence>
<dbReference type="EMBL" id="JBAHYK010000448">
    <property type="protein sequence ID" value="KAL0573907.1"/>
    <property type="molecule type" value="Genomic_DNA"/>
</dbReference>
<dbReference type="InterPro" id="IPR000868">
    <property type="entry name" value="Isochorismatase-like_dom"/>
</dbReference>
<dbReference type="Gene3D" id="3.40.50.850">
    <property type="entry name" value="Isochorismatase-like"/>
    <property type="match status" value="1"/>
</dbReference>
<sequence length="200" mass="22506">LKEYKYDRLDKNDSVIILIDHQIGVHEMVRDYEPVEFKNKVLAHAALAKLFNLPIVITTTSDDGPNGPLIKELSDMFPDTPVIKRPGEVNAWDCKEFREAIKATGRTQMIMSGVITDVCTAFAALSLRSEGYTVYANAEASGTYSKRMAEYANDRMRDAGIQVVPTIVIAMELMRDWRETPGAAEMAPFIDQYVSYVLNY</sequence>
<dbReference type="PANTHER" id="PTHR43559">
    <property type="entry name" value="HYDROLASE YCAC-RELATED"/>
    <property type="match status" value="1"/>
</dbReference>
<gene>
    <name evidence="3" type="ORF">V5O48_008055</name>
</gene>
<dbReference type="Proteomes" id="UP001465976">
    <property type="component" value="Unassembled WGS sequence"/>
</dbReference>